<protein>
    <submittedName>
        <fullName evidence="1">Uncharacterized protein</fullName>
    </submittedName>
</protein>
<organism evidence="1 2">
    <name type="scientific">Ureibacillus endophyticus</name>
    <dbReference type="NCBI Taxonomy" id="1978490"/>
    <lineage>
        <taxon>Bacteria</taxon>
        <taxon>Bacillati</taxon>
        <taxon>Bacillota</taxon>
        <taxon>Bacilli</taxon>
        <taxon>Bacillales</taxon>
        <taxon>Caryophanaceae</taxon>
        <taxon>Ureibacillus</taxon>
    </lineage>
</organism>
<dbReference type="EMBL" id="RBZN01000079">
    <property type="protein sequence ID" value="RKQ12770.1"/>
    <property type="molecule type" value="Genomic_DNA"/>
</dbReference>
<dbReference type="OrthoDB" id="2608177at2"/>
<accession>A0A494YS95</accession>
<sequence>MLEFINGCEGKIVFSHNEYGYQEVLEDFMNAEWIYILTYSLPKNNQNELFERLKSAIGEVRFYSGIPSYNYNSDKSPVKKS</sequence>
<dbReference type="Proteomes" id="UP000272238">
    <property type="component" value="Unassembled WGS sequence"/>
</dbReference>
<name>A0A494YS95_9BACL</name>
<reference evidence="1 2" key="1">
    <citation type="journal article" date="2016" name="Antonie Van Leeuwenhoek">
        <title>Lysinibacillus endophyticus sp. nov., an indole-3-acetic acid producing endophytic bacterium isolated from corn root (Zea mays cv. Xinken-5).</title>
        <authorList>
            <person name="Yu J."/>
            <person name="Guan X."/>
            <person name="Liu C."/>
            <person name="Xiang W."/>
            <person name="Yu Z."/>
            <person name="Liu X."/>
            <person name="Wang G."/>
        </authorList>
    </citation>
    <scope>NUCLEOTIDE SEQUENCE [LARGE SCALE GENOMIC DNA]</scope>
    <source>
        <strain evidence="1 2">DSM 100506</strain>
    </source>
</reference>
<comment type="caution">
    <text evidence="1">The sequence shown here is derived from an EMBL/GenBank/DDBJ whole genome shotgun (WGS) entry which is preliminary data.</text>
</comment>
<keyword evidence="2" id="KW-1185">Reference proteome</keyword>
<dbReference type="AlphaFoldDB" id="A0A494YS95"/>
<evidence type="ECO:0000313" key="1">
    <source>
        <dbReference type="EMBL" id="RKQ12770.1"/>
    </source>
</evidence>
<proteinExistence type="predicted"/>
<gene>
    <name evidence="1" type="ORF">D8M03_16805</name>
</gene>
<evidence type="ECO:0000313" key="2">
    <source>
        <dbReference type="Proteomes" id="UP000272238"/>
    </source>
</evidence>
<dbReference type="RefSeq" id="WP_121215952.1">
    <property type="nucleotide sequence ID" value="NZ_RBZN01000079.1"/>
</dbReference>